<proteinExistence type="predicted"/>
<comment type="caution">
    <text evidence="2">The sequence shown here is derived from an EMBL/GenBank/DDBJ whole genome shotgun (WGS) entry which is preliminary data.</text>
</comment>
<dbReference type="Pfam" id="PF12239">
    <property type="entry name" value="DUF3605"/>
    <property type="match status" value="1"/>
</dbReference>
<feature type="region of interest" description="Disordered" evidence="1">
    <location>
        <begin position="1"/>
        <end position="24"/>
    </location>
</feature>
<dbReference type="Proteomes" id="UP000664203">
    <property type="component" value="Unassembled WGS sequence"/>
</dbReference>
<sequence>MADDAELAAFPGLTPTDRENLAAGDENFKPHNWQDLKEIIATNNLAILKRKPSDLRLYINWTNKTKATYGSITAFVLTERLRWEALPSVNEESPSFQCNNTVPFVDPTDYKILLNHWPYGFTSDVTHIVVWSKIRIPEQKPEDNLTPESVALVQGFVQRTFVEPLSSHRLKPGVSGDSDNGSNRVLWFRNWTGLQSVRGLEHVHVLVRDAPKDLLDWWVGDRV</sequence>
<gene>
    <name evidence="2" type="ORF">ALECFALPRED_007930</name>
</gene>
<dbReference type="GO" id="GO:0006044">
    <property type="term" value="P:N-acetylglucosamine metabolic process"/>
    <property type="evidence" value="ECO:0007669"/>
    <property type="project" value="TreeGrafter"/>
</dbReference>
<dbReference type="AlphaFoldDB" id="A0A8H3J1E2"/>
<evidence type="ECO:0008006" key="4">
    <source>
        <dbReference type="Google" id="ProtNLM"/>
    </source>
</evidence>
<protein>
    <recommendedName>
        <fullName evidence="4">N-acetylglucosamine-induced protein 1</fullName>
    </recommendedName>
</protein>
<organism evidence="2 3">
    <name type="scientific">Alectoria fallacina</name>
    <dbReference type="NCBI Taxonomy" id="1903189"/>
    <lineage>
        <taxon>Eukaryota</taxon>
        <taxon>Fungi</taxon>
        <taxon>Dikarya</taxon>
        <taxon>Ascomycota</taxon>
        <taxon>Pezizomycotina</taxon>
        <taxon>Lecanoromycetes</taxon>
        <taxon>OSLEUM clade</taxon>
        <taxon>Lecanoromycetidae</taxon>
        <taxon>Lecanorales</taxon>
        <taxon>Lecanorineae</taxon>
        <taxon>Parmeliaceae</taxon>
        <taxon>Alectoria</taxon>
    </lineage>
</organism>
<dbReference type="OrthoDB" id="498286at2759"/>
<evidence type="ECO:0000256" key="1">
    <source>
        <dbReference type="SAM" id="MobiDB-lite"/>
    </source>
</evidence>
<dbReference type="PANTHER" id="PTHR35020">
    <property type="entry name" value="N-ACETYLGLUCOSAMINE-INDUCED PROTEIN 1"/>
    <property type="match status" value="1"/>
</dbReference>
<evidence type="ECO:0000313" key="2">
    <source>
        <dbReference type="EMBL" id="CAF9938935.1"/>
    </source>
</evidence>
<accession>A0A8H3J1E2</accession>
<evidence type="ECO:0000313" key="3">
    <source>
        <dbReference type="Proteomes" id="UP000664203"/>
    </source>
</evidence>
<dbReference type="GO" id="GO:0005737">
    <property type="term" value="C:cytoplasm"/>
    <property type="evidence" value="ECO:0007669"/>
    <property type="project" value="TreeGrafter"/>
</dbReference>
<keyword evidence="3" id="KW-1185">Reference proteome</keyword>
<dbReference type="InterPro" id="IPR022036">
    <property type="entry name" value="DUF3605"/>
</dbReference>
<dbReference type="EMBL" id="CAJPDR010000532">
    <property type="protein sequence ID" value="CAF9938935.1"/>
    <property type="molecule type" value="Genomic_DNA"/>
</dbReference>
<name>A0A8H3J1E2_9LECA</name>
<dbReference type="PANTHER" id="PTHR35020:SF2">
    <property type="entry name" value="N-ACETYLGLUCOSAMINE-INDUCED PROTEIN 1"/>
    <property type="match status" value="1"/>
</dbReference>
<reference evidence="2" key="1">
    <citation type="submission" date="2021-03" db="EMBL/GenBank/DDBJ databases">
        <authorList>
            <person name="Tagirdzhanova G."/>
        </authorList>
    </citation>
    <scope>NUCLEOTIDE SEQUENCE</scope>
</reference>